<comment type="caution">
    <text evidence="1">The sequence shown here is derived from an EMBL/GenBank/DDBJ whole genome shotgun (WGS) entry which is preliminary data.</text>
</comment>
<dbReference type="AlphaFoldDB" id="A0A558AKS2"/>
<sequence>MTAASGLTLQVLESPGVPCADAKDLVSRFQAQLAGRQPAGSGKPASATVDGWLCVSGPPSSQGGTTCSLQDKTVFAGVAAE</sequence>
<keyword evidence="2" id="KW-1185">Reference proteome</keyword>
<dbReference type="Proteomes" id="UP000318578">
    <property type="component" value="Unassembled WGS sequence"/>
</dbReference>
<dbReference type="EMBL" id="VJZA01000005">
    <property type="protein sequence ID" value="TVT24859.1"/>
    <property type="molecule type" value="Genomic_DNA"/>
</dbReference>
<dbReference type="OrthoDB" id="3633143at2"/>
<name>A0A558AKS2_9PSEU</name>
<accession>A0A558AKS2</accession>
<evidence type="ECO:0000313" key="1">
    <source>
        <dbReference type="EMBL" id="TVT24859.1"/>
    </source>
</evidence>
<reference evidence="1 2" key="1">
    <citation type="submission" date="2019-07" db="EMBL/GenBank/DDBJ databases">
        <title>New species of Amycolatopsis and Streptomyces.</title>
        <authorList>
            <person name="Duangmal K."/>
            <person name="Teo W.F.A."/>
            <person name="Lipun K."/>
        </authorList>
    </citation>
    <scope>NUCLEOTIDE SEQUENCE [LARGE SCALE GENOMIC DNA]</scope>
    <source>
        <strain evidence="1 2">JCM 30562</strain>
    </source>
</reference>
<proteinExistence type="predicted"/>
<evidence type="ECO:0000313" key="2">
    <source>
        <dbReference type="Proteomes" id="UP000318578"/>
    </source>
</evidence>
<gene>
    <name evidence="1" type="ORF">FNH06_05600</name>
</gene>
<protein>
    <submittedName>
        <fullName evidence="1">Uncharacterized protein</fullName>
    </submittedName>
</protein>
<organism evidence="1 2">
    <name type="scientific">Amycolatopsis acidiphila</name>
    <dbReference type="NCBI Taxonomy" id="715473"/>
    <lineage>
        <taxon>Bacteria</taxon>
        <taxon>Bacillati</taxon>
        <taxon>Actinomycetota</taxon>
        <taxon>Actinomycetes</taxon>
        <taxon>Pseudonocardiales</taxon>
        <taxon>Pseudonocardiaceae</taxon>
        <taxon>Amycolatopsis</taxon>
    </lineage>
</organism>